<reference evidence="1" key="1">
    <citation type="journal article" date="2014" name="Front. Microbiol.">
        <title>High frequency of phylogenetically diverse reductive dehalogenase-homologous genes in deep subseafloor sedimentary metagenomes.</title>
        <authorList>
            <person name="Kawai M."/>
            <person name="Futagami T."/>
            <person name="Toyoda A."/>
            <person name="Takaki Y."/>
            <person name="Nishi S."/>
            <person name="Hori S."/>
            <person name="Arai W."/>
            <person name="Tsubouchi T."/>
            <person name="Morono Y."/>
            <person name="Uchiyama I."/>
            <person name="Ito T."/>
            <person name="Fujiyama A."/>
            <person name="Inagaki F."/>
            <person name="Takami H."/>
        </authorList>
    </citation>
    <scope>NUCLEOTIDE SEQUENCE</scope>
    <source>
        <strain evidence="1">Expedition CK06-06</strain>
    </source>
</reference>
<dbReference type="InterPro" id="IPR019734">
    <property type="entry name" value="TPR_rpt"/>
</dbReference>
<dbReference type="PROSITE" id="PS50293">
    <property type="entry name" value="TPR_REGION"/>
    <property type="match status" value="1"/>
</dbReference>
<comment type="caution">
    <text evidence="1">The sequence shown here is derived from an EMBL/GenBank/DDBJ whole genome shotgun (WGS) entry which is preliminary data.</text>
</comment>
<sequence length="108" mass="12681">MLENYDQALADFNKALELDPDYSWVVEKRDELYKEMEGKTQVTSESIEKSRTELPLLSVMDFVIENVSESEGRLIVDLLSSALIKIKKYRILDRSQRENLIKELEFSY</sequence>
<accession>X1B7R7</accession>
<organism evidence="1">
    <name type="scientific">marine sediment metagenome</name>
    <dbReference type="NCBI Taxonomy" id="412755"/>
    <lineage>
        <taxon>unclassified sequences</taxon>
        <taxon>metagenomes</taxon>
        <taxon>ecological metagenomes</taxon>
    </lineage>
</organism>
<name>X1B7R7_9ZZZZ</name>
<gene>
    <name evidence="1" type="ORF">S01H4_40479</name>
</gene>
<dbReference type="Gene3D" id="1.25.40.10">
    <property type="entry name" value="Tetratricopeptide repeat domain"/>
    <property type="match status" value="1"/>
</dbReference>
<evidence type="ECO:0000313" key="1">
    <source>
        <dbReference type="EMBL" id="GAG91809.1"/>
    </source>
</evidence>
<protein>
    <submittedName>
        <fullName evidence="1">Uncharacterized protein</fullName>
    </submittedName>
</protein>
<proteinExistence type="predicted"/>
<dbReference type="EMBL" id="BART01022045">
    <property type="protein sequence ID" value="GAG91809.1"/>
    <property type="molecule type" value="Genomic_DNA"/>
</dbReference>
<dbReference type="PROSITE" id="PS50005">
    <property type="entry name" value="TPR"/>
    <property type="match status" value="1"/>
</dbReference>
<dbReference type="InterPro" id="IPR011990">
    <property type="entry name" value="TPR-like_helical_dom_sf"/>
</dbReference>
<dbReference type="Pfam" id="PF00515">
    <property type="entry name" value="TPR_1"/>
    <property type="match status" value="1"/>
</dbReference>
<feature type="non-terminal residue" evidence="1">
    <location>
        <position position="108"/>
    </location>
</feature>
<dbReference type="AlphaFoldDB" id="X1B7R7"/>
<dbReference type="SUPFAM" id="SSF48452">
    <property type="entry name" value="TPR-like"/>
    <property type="match status" value="1"/>
</dbReference>